<dbReference type="EMBL" id="MVII01000018">
    <property type="protein sequence ID" value="ORB55430.1"/>
    <property type="molecule type" value="Genomic_DNA"/>
</dbReference>
<keyword evidence="5" id="KW-1185">Reference proteome</keyword>
<feature type="compositionally biased region" description="Basic and acidic residues" evidence="1">
    <location>
        <begin position="385"/>
        <end position="394"/>
    </location>
</feature>
<dbReference type="Proteomes" id="UP000192434">
    <property type="component" value="Unassembled WGS sequence"/>
</dbReference>
<evidence type="ECO:0000313" key="6">
    <source>
        <dbReference type="Proteomes" id="UP000192434"/>
    </source>
</evidence>
<gene>
    <name evidence="3" type="ORF">BKG73_07220</name>
    <name evidence="4" type="ORF">BST43_14575</name>
</gene>
<evidence type="ECO:0000313" key="5">
    <source>
        <dbReference type="Proteomes" id="UP000179621"/>
    </source>
</evidence>
<dbReference type="OrthoDB" id="9802771at2"/>
<dbReference type="InterPro" id="IPR036188">
    <property type="entry name" value="FAD/NAD-bd_sf"/>
</dbReference>
<dbReference type="Proteomes" id="UP000179621">
    <property type="component" value="Unassembled WGS sequence"/>
</dbReference>
<feature type="domain" description="FAD/NAD(P)-binding" evidence="2">
    <location>
        <begin position="187"/>
        <end position="292"/>
    </location>
</feature>
<dbReference type="EMBL" id="MLIH01000009">
    <property type="protein sequence ID" value="OHU11511.1"/>
    <property type="molecule type" value="Genomic_DNA"/>
</dbReference>
<dbReference type="PANTHER" id="PTHR43755">
    <property type="match status" value="1"/>
</dbReference>
<dbReference type="GO" id="GO:0016491">
    <property type="term" value="F:oxidoreductase activity"/>
    <property type="evidence" value="ECO:0007669"/>
    <property type="project" value="InterPro"/>
</dbReference>
<proteinExistence type="predicted"/>
<dbReference type="SUPFAM" id="SSF51905">
    <property type="entry name" value="FAD/NAD(P)-binding domain"/>
    <property type="match status" value="2"/>
</dbReference>
<dbReference type="Pfam" id="PF07992">
    <property type="entry name" value="Pyr_redox_2"/>
    <property type="match status" value="2"/>
</dbReference>
<dbReference type="PANTHER" id="PTHR43755:SF1">
    <property type="entry name" value="FAD-DEPENDENT PYRIDINE NUCLEOTIDE-DISULPHIDE OXIDOREDUCTASE"/>
    <property type="match status" value="1"/>
</dbReference>
<organism evidence="4 6">
    <name type="scientific">Mycobacteroides saopaulense</name>
    <dbReference type="NCBI Taxonomy" id="1578165"/>
    <lineage>
        <taxon>Bacteria</taxon>
        <taxon>Bacillati</taxon>
        <taxon>Actinomycetota</taxon>
        <taxon>Actinomycetes</taxon>
        <taxon>Mycobacteriales</taxon>
        <taxon>Mycobacteriaceae</taxon>
        <taxon>Mycobacteroides</taxon>
    </lineage>
</organism>
<reference evidence="4 6" key="2">
    <citation type="submission" date="2016-12" db="EMBL/GenBank/DDBJ databases">
        <title>The new phylogeny of genus Mycobacterium.</title>
        <authorList>
            <person name="Tortoli E."/>
            <person name="Trovato A."/>
            <person name="Cirillo D.M."/>
        </authorList>
    </citation>
    <scope>NUCLEOTIDE SEQUENCE [LARGE SCALE GENOMIC DNA]</scope>
    <source>
        <strain evidence="4 6">CCUG 66554</strain>
    </source>
</reference>
<comment type="caution">
    <text evidence="4">The sequence shown here is derived from an EMBL/GenBank/DDBJ whole genome shotgun (WGS) entry which is preliminary data.</text>
</comment>
<feature type="compositionally biased region" description="Basic and acidic residues" evidence="1">
    <location>
        <begin position="366"/>
        <end position="378"/>
    </location>
</feature>
<dbReference type="InterPro" id="IPR023753">
    <property type="entry name" value="FAD/NAD-binding_dom"/>
</dbReference>
<protein>
    <submittedName>
        <fullName evidence="4">Dehydrogenase</fullName>
    </submittedName>
</protein>
<feature type="region of interest" description="Disordered" evidence="1">
    <location>
        <begin position="364"/>
        <end position="394"/>
    </location>
</feature>
<dbReference type="Gene3D" id="3.50.50.60">
    <property type="entry name" value="FAD/NAD(P)-binding domain"/>
    <property type="match status" value="2"/>
</dbReference>
<evidence type="ECO:0000313" key="4">
    <source>
        <dbReference type="EMBL" id="ORB55430.1"/>
    </source>
</evidence>
<name>A0A1X0J0W3_9MYCO</name>
<evidence type="ECO:0000313" key="3">
    <source>
        <dbReference type="EMBL" id="OHU11511.1"/>
    </source>
</evidence>
<reference evidence="3 5" key="1">
    <citation type="submission" date="2016-10" db="EMBL/GenBank/DDBJ databases">
        <title>Evaluation of Human, Animal and Environmental Mycobacterium chelonae Isolates by Core Genome Phylogenomic Analysis, Targeted Gene Comparison, and Anti-microbial Susceptibility Patterns: A Tale of Mistaken Identities.</title>
        <authorList>
            <person name="Fogelson S.B."/>
            <person name="Camus A.C."/>
            <person name="Lorenz W."/>
            <person name="Vasireddy R."/>
            <person name="Vasireddy S."/>
            <person name="Smith T."/>
            <person name="Brown-Elliott B.A."/>
            <person name="Wallace R.J.Jr."/>
            <person name="Hasan N.A."/>
            <person name="Reischl U."/>
            <person name="Sanchez S."/>
        </authorList>
    </citation>
    <scope>NUCLEOTIDE SEQUENCE [LARGE SCALE GENOMIC DNA]</scope>
    <source>
        <strain evidence="3 5">8528</strain>
    </source>
</reference>
<dbReference type="STRING" id="1578165.BKG68_14180"/>
<dbReference type="RefSeq" id="WP_070912008.1">
    <property type="nucleotide sequence ID" value="NZ_MLIC01000004.1"/>
</dbReference>
<accession>A0A1X0J0W3</accession>
<dbReference type="AlphaFoldDB" id="A0A1X0J0W3"/>
<evidence type="ECO:0000256" key="1">
    <source>
        <dbReference type="SAM" id="MobiDB-lite"/>
    </source>
</evidence>
<sequence>MKKIVILGAGIGGLSVINEIRQSGVPLDDLDVTVVDEDFSHFLGFTLPWVMRGWREADSVPIRPSAEALSGITTIAGAVSGIDPSTRTITLSDASTLSFDALVIATGARNALEKVPGLSEAADRGDAVHYYGVAAAGDAQRALANFSGGKLVFLVTSQPYRCPVAPYEGALLASDLLSEKDIRSDVEISVYSPEAHPMPSAGPYAGPQLVQMLNDNGIAFHGEHTTQRVDPEKKIVVFADGTTVGFDLLVFVPPHEPSVTIDGTGWIDVDPQTMQTVYEGIWAIGDTVSVTSPSGRPLPKAAIFAKNGAKAAAQNLLHYLDMSAETAVLSGLGYCYLDTGQHRAAQGKGDFFTLPHPAITLTEPSARQHRDKQEEESQWRGIWEFADRSESRPS</sequence>
<evidence type="ECO:0000259" key="2">
    <source>
        <dbReference type="Pfam" id="PF07992"/>
    </source>
</evidence>
<dbReference type="PRINTS" id="PR00368">
    <property type="entry name" value="FADPNR"/>
</dbReference>
<dbReference type="InterPro" id="IPR052541">
    <property type="entry name" value="SQRD"/>
</dbReference>
<feature type="domain" description="FAD/NAD(P)-binding" evidence="2">
    <location>
        <begin position="3"/>
        <end position="122"/>
    </location>
</feature>